<reference evidence="2" key="2">
    <citation type="journal article" date="2023" name="IMA Fungus">
        <title>Comparative genomic study of the Penicillium genus elucidates a diverse pangenome and 15 lateral gene transfer events.</title>
        <authorList>
            <person name="Petersen C."/>
            <person name="Sorensen T."/>
            <person name="Nielsen M.R."/>
            <person name="Sondergaard T.E."/>
            <person name="Sorensen J.L."/>
            <person name="Fitzpatrick D.A."/>
            <person name="Frisvad J.C."/>
            <person name="Nielsen K.L."/>
        </authorList>
    </citation>
    <scope>NUCLEOTIDE SEQUENCE</scope>
    <source>
        <strain evidence="2">IBT 29864</strain>
    </source>
</reference>
<reference evidence="2" key="1">
    <citation type="submission" date="2022-11" db="EMBL/GenBank/DDBJ databases">
        <authorList>
            <person name="Petersen C."/>
        </authorList>
    </citation>
    <scope>NUCLEOTIDE SEQUENCE</scope>
    <source>
        <strain evidence="2">IBT 29864</strain>
    </source>
</reference>
<proteinExistence type="predicted"/>
<feature type="transmembrane region" description="Helical" evidence="1">
    <location>
        <begin position="133"/>
        <end position="150"/>
    </location>
</feature>
<protein>
    <submittedName>
        <fullName evidence="2">Uncharacterized protein</fullName>
    </submittedName>
</protein>
<dbReference type="RefSeq" id="XP_056560500.1">
    <property type="nucleotide sequence ID" value="XM_056693771.1"/>
</dbReference>
<dbReference type="OrthoDB" id="3254104at2759"/>
<dbReference type="EMBL" id="JAPZBS010000001">
    <property type="protein sequence ID" value="KAJ5389772.1"/>
    <property type="molecule type" value="Genomic_DNA"/>
</dbReference>
<dbReference type="GeneID" id="81432948"/>
<sequence length="206" mass="23120">MASNFSPQVGHQQDRSSYEPLETCYVRMILEADKIPWQHNLLASGAHWVLLAGYLVVPGTFTSLQASATLHNSLSDNEAGEVILNRIQNPPLLALACVFFVVGLMLIGWLYHEYRSNYIWLINRIFMWVMKPTLLNSSAGLLTTMISLYTGHGGDWSIMALLTVIASGLSVASSSILLIIYKFIKLEKVKRQHDQLQSARDHFSHC</sequence>
<feature type="transmembrane region" description="Helical" evidence="1">
    <location>
        <begin position="92"/>
        <end position="112"/>
    </location>
</feature>
<evidence type="ECO:0000313" key="3">
    <source>
        <dbReference type="Proteomes" id="UP001147782"/>
    </source>
</evidence>
<accession>A0A9W9VUU6</accession>
<comment type="caution">
    <text evidence="2">The sequence shown here is derived from an EMBL/GenBank/DDBJ whole genome shotgun (WGS) entry which is preliminary data.</text>
</comment>
<evidence type="ECO:0000313" key="2">
    <source>
        <dbReference type="EMBL" id="KAJ5389772.1"/>
    </source>
</evidence>
<keyword evidence="1" id="KW-1133">Transmembrane helix</keyword>
<keyword evidence="1" id="KW-0472">Membrane</keyword>
<organism evidence="2 3">
    <name type="scientific">Penicillium cataractarum</name>
    <dbReference type="NCBI Taxonomy" id="2100454"/>
    <lineage>
        <taxon>Eukaryota</taxon>
        <taxon>Fungi</taxon>
        <taxon>Dikarya</taxon>
        <taxon>Ascomycota</taxon>
        <taxon>Pezizomycotina</taxon>
        <taxon>Eurotiomycetes</taxon>
        <taxon>Eurotiomycetidae</taxon>
        <taxon>Eurotiales</taxon>
        <taxon>Aspergillaceae</taxon>
        <taxon>Penicillium</taxon>
    </lineage>
</organism>
<evidence type="ECO:0000256" key="1">
    <source>
        <dbReference type="SAM" id="Phobius"/>
    </source>
</evidence>
<dbReference type="AlphaFoldDB" id="A0A9W9VUU6"/>
<keyword evidence="3" id="KW-1185">Reference proteome</keyword>
<name>A0A9W9VUU6_9EURO</name>
<keyword evidence="1" id="KW-0812">Transmembrane</keyword>
<gene>
    <name evidence="2" type="ORF">N7496_000840</name>
</gene>
<dbReference type="Proteomes" id="UP001147782">
    <property type="component" value="Unassembled WGS sequence"/>
</dbReference>
<feature type="transmembrane region" description="Helical" evidence="1">
    <location>
        <begin position="156"/>
        <end position="181"/>
    </location>
</feature>